<organism evidence="1 2">
    <name type="scientific">Cyclospora cayetanensis</name>
    <dbReference type="NCBI Taxonomy" id="88456"/>
    <lineage>
        <taxon>Eukaryota</taxon>
        <taxon>Sar</taxon>
        <taxon>Alveolata</taxon>
        <taxon>Apicomplexa</taxon>
        <taxon>Conoidasida</taxon>
        <taxon>Coccidia</taxon>
        <taxon>Eucoccidiorida</taxon>
        <taxon>Eimeriorina</taxon>
        <taxon>Eimeriidae</taxon>
        <taxon>Cyclospora</taxon>
    </lineage>
</organism>
<evidence type="ECO:0000313" key="1">
    <source>
        <dbReference type="EMBL" id="OEH75507.1"/>
    </source>
</evidence>
<keyword evidence="2" id="KW-1185">Reference proteome</keyword>
<reference evidence="1 2" key="1">
    <citation type="journal article" date="2016" name="BMC Genomics">
        <title>Comparative genomics reveals Cyclospora cayetanensis possesses coccidia-like metabolism and invasion components but unique surface antigens.</title>
        <authorList>
            <person name="Liu S."/>
            <person name="Wang L."/>
            <person name="Zheng H."/>
            <person name="Xu Z."/>
            <person name="Roellig D.M."/>
            <person name="Li N."/>
            <person name="Frace M.A."/>
            <person name="Tang K."/>
            <person name="Arrowood M.J."/>
            <person name="Moss D.M."/>
            <person name="Zhang L."/>
            <person name="Feng Y."/>
            <person name="Xiao L."/>
        </authorList>
    </citation>
    <scope>NUCLEOTIDE SEQUENCE [LARGE SCALE GENOMIC DNA]</scope>
    <source>
        <strain evidence="1 2">CHN_HEN01</strain>
    </source>
</reference>
<sequence>MLAVGHPITTSLPPCFARACALECESHHSVGLLRIFAFEDYGKILGAMAPPTLSCELLAFHEHQICAYCYCLTPAGMAGPVQEPHHISSDLPGSEGLPCPFFCKCAPPMPDPWRPPNACDDLLGLHPERTAFVKQQEAHFCARLCLATLRPRAIYGPGLLSNTLPHQTKFFSLHQPLPPLPIPEAHRYHRFTLVDLLEHELPEAKGEARSDEQGFFSSLAASAAGNSSGGCSNGGSTEKSAKATAATIAAFLLSAAPAAALGDHAFRKQKREG</sequence>
<name>A0A1D3CWB8_9EIME</name>
<dbReference type="AlphaFoldDB" id="A0A1D3CWB8"/>
<dbReference type="VEuPathDB" id="ToxoDB:LOC34620115"/>
<gene>
    <name evidence="1" type="ORF">cyc_03418</name>
</gene>
<dbReference type="VEuPathDB" id="ToxoDB:cyc_03418"/>
<dbReference type="Proteomes" id="UP000095192">
    <property type="component" value="Unassembled WGS sequence"/>
</dbReference>
<dbReference type="EMBL" id="JROU02001710">
    <property type="protein sequence ID" value="OEH75507.1"/>
    <property type="molecule type" value="Genomic_DNA"/>
</dbReference>
<protein>
    <submittedName>
        <fullName evidence="1">Uncharacterized protein</fullName>
    </submittedName>
</protein>
<accession>A0A1D3CWB8</accession>
<proteinExistence type="predicted"/>
<comment type="caution">
    <text evidence="1">The sequence shown here is derived from an EMBL/GenBank/DDBJ whole genome shotgun (WGS) entry which is preliminary data.</text>
</comment>
<evidence type="ECO:0000313" key="2">
    <source>
        <dbReference type="Proteomes" id="UP000095192"/>
    </source>
</evidence>
<dbReference type="InParanoid" id="A0A1D3CWB8"/>